<comment type="function">
    <text evidence="1">Putative transcription activator involved in regulating light control of development.</text>
</comment>
<comment type="caution">
    <text evidence="2">The sequence shown here is derived from an EMBL/GenBank/DDBJ whole genome shotgun (WGS) entry which is preliminary data.</text>
</comment>
<dbReference type="GO" id="GO:0006355">
    <property type="term" value="P:regulation of DNA-templated transcription"/>
    <property type="evidence" value="ECO:0007669"/>
    <property type="project" value="UniProtKB-UniRule"/>
</dbReference>
<reference evidence="2 3" key="1">
    <citation type="journal article" date="2020" name="IScience">
        <title>Genome Sequencing of the Endangered Kingdonia uniflora (Circaeasteraceae, Ranunculales) Reveals Potential Mechanisms of Evolutionary Specialization.</title>
        <authorList>
            <person name="Sun Y."/>
            <person name="Deng T."/>
            <person name="Zhang A."/>
            <person name="Moore M.J."/>
            <person name="Landis J.B."/>
            <person name="Lin N."/>
            <person name="Zhang H."/>
            <person name="Zhang X."/>
            <person name="Huang J."/>
            <person name="Zhang X."/>
            <person name="Sun H."/>
            <person name="Wang H."/>
        </authorList>
    </citation>
    <scope>NUCLEOTIDE SEQUENCE [LARGE SCALE GENOMIC DNA]</scope>
    <source>
        <strain evidence="2">TB1705</strain>
        <tissue evidence="2">Leaf</tissue>
    </source>
</reference>
<gene>
    <name evidence="2" type="ORF">GIB67_031434</name>
</gene>
<keyword evidence="1" id="KW-0862">Zinc</keyword>
<keyword evidence="1" id="KW-0863">Zinc-finger</keyword>
<keyword evidence="1" id="KW-0479">Metal-binding</keyword>
<keyword evidence="1" id="KW-0539">Nucleus</keyword>
<dbReference type="PANTHER" id="PTHR31669:SF302">
    <property type="entry name" value="PROTEIN FAR1-RELATED SEQUENCE"/>
    <property type="match status" value="1"/>
</dbReference>
<dbReference type="PANTHER" id="PTHR31669">
    <property type="entry name" value="PROTEIN FAR1-RELATED SEQUENCE 10-RELATED"/>
    <property type="match status" value="1"/>
</dbReference>
<evidence type="ECO:0000313" key="2">
    <source>
        <dbReference type="EMBL" id="KAF6152112.1"/>
    </source>
</evidence>
<accession>A0A7J7MBA7</accession>
<dbReference type="GO" id="GO:0008270">
    <property type="term" value="F:zinc ion binding"/>
    <property type="evidence" value="ECO:0007669"/>
    <property type="project" value="UniProtKB-UniRule"/>
</dbReference>
<protein>
    <recommendedName>
        <fullName evidence="1">Protein FAR1-RELATED SEQUENCE</fullName>
    </recommendedName>
</protein>
<name>A0A7J7MBA7_9MAGN</name>
<dbReference type="Proteomes" id="UP000541444">
    <property type="component" value="Unassembled WGS sequence"/>
</dbReference>
<proteinExistence type="inferred from homology"/>
<evidence type="ECO:0000256" key="1">
    <source>
        <dbReference type="RuleBase" id="RU367018"/>
    </source>
</evidence>
<sequence>MKKYNLDDNNWMQGIFNIRERWIPWWNRGTFYVGISTTGRSESTNNFFNGWLLPTTGLYSFVTKYATALLDTFEREKEEDFQSQHKYRQVRPHQALLKYSLKIYTRQIFHKVKDQFNQVVRFVAIEKSINNNVREILVKLHSGLPESFELKIDLASLTGNCEWKLFEYVGQNSACSSKMRHEPEMRNKPLQLPPLSQQYEKHYGHFQIKVAKLCERFFRQLPYDVVLPEWPLNLVGLDDEGRRVEQDRFVWCNIFRRSLLDPWVRELTVQQLACDKIMEEDVRTANGEIILCGELNHWGCFRCNWDARMRSKPSIHASKFVVSSDSEETSSSGRVDKCSVMEETVNSVGTTIEVCCPAQLNGNVYEMMRVCEELNEKYEKEGIVKQFIAEDVLKFYKWKYMEGRNSGYLYSNSARPKFFDFKFVEQEIIKPAAGGVEEKPKVSVSALGKAEKSSLKRKWHLEEDSHRTNPHVAAKMKELEQKYCYMAGTNSQQLEDEYLKHTFARSQEFNALTAKFEAQSARVKELEADLLLGRERRAADATAAIEKFSDLLKHDKLMTDAVAAALVERYHFVKSYYSFGLSVDDVKFTWNGRYADIEFPAKVEEEEMAGETAGLRKRQTFLQALQSQSILLSKQWTLWWNVLK</sequence>
<comment type="similarity">
    <text evidence="1">Belongs to the FHY3/FAR1 family.</text>
</comment>
<dbReference type="InterPro" id="IPR031052">
    <property type="entry name" value="FHY3/FAR1"/>
</dbReference>
<evidence type="ECO:0000313" key="3">
    <source>
        <dbReference type="Proteomes" id="UP000541444"/>
    </source>
</evidence>
<dbReference type="AlphaFoldDB" id="A0A7J7MBA7"/>
<dbReference type="OrthoDB" id="747268at2759"/>
<dbReference type="EMBL" id="JACGCM010001655">
    <property type="protein sequence ID" value="KAF6152112.1"/>
    <property type="molecule type" value="Genomic_DNA"/>
</dbReference>
<keyword evidence="3" id="KW-1185">Reference proteome</keyword>
<dbReference type="GO" id="GO:0005634">
    <property type="term" value="C:nucleus"/>
    <property type="evidence" value="ECO:0007669"/>
    <property type="project" value="UniProtKB-SubCell"/>
</dbReference>
<comment type="subcellular location">
    <subcellularLocation>
        <location evidence="1">Nucleus</location>
    </subcellularLocation>
</comment>
<organism evidence="2 3">
    <name type="scientific">Kingdonia uniflora</name>
    <dbReference type="NCBI Taxonomy" id="39325"/>
    <lineage>
        <taxon>Eukaryota</taxon>
        <taxon>Viridiplantae</taxon>
        <taxon>Streptophyta</taxon>
        <taxon>Embryophyta</taxon>
        <taxon>Tracheophyta</taxon>
        <taxon>Spermatophyta</taxon>
        <taxon>Magnoliopsida</taxon>
        <taxon>Ranunculales</taxon>
        <taxon>Circaeasteraceae</taxon>
        <taxon>Kingdonia</taxon>
    </lineage>
</organism>